<dbReference type="AlphaFoldDB" id="A0A9N9HHZ5"/>
<keyword evidence="9" id="KW-1185">Reference proteome</keyword>
<evidence type="ECO:0000256" key="5">
    <source>
        <dbReference type="ARBA" id="ARBA00023242"/>
    </source>
</evidence>
<dbReference type="PANTHER" id="PTHR12265">
    <property type="entry name" value="TRANSMEMBRANE PROTEIN 53"/>
    <property type="match status" value="1"/>
</dbReference>
<evidence type="ECO:0000256" key="4">
    <source>
        <dbReference type="ARBA" id="ARBA00023136"/>
    </source>
</evidence>
<dbReference type="Proteomes" id="UP000789405">
    <property type="component" value="Unassembled WGS sequence"/>
</dbReference>
<evidence type="ECO:0000313" key="8">
    <source>
        <dbReference type="EMBL" id="CAG8689459.1"/>
    </source>
</evidence>
<feature type="region of interest" description="Disordered" evidence="7">
    <location>
        <begin position="76"/>
        <end position="99"/>
    </location>
</feature>
<dbReference type="Pfam" id="PF05705">
    <property type="entry name" value="DUF829"/>
    <property type="match status" value="1"/>
</dbReference>
<dbReference type="EMBL" id="CAJVPY010007967">
    <property type="protein sequence ID" value="CAG8689459.1"/>
    <property type="molecule type" value="Genomic_DNA"/>
</dbReference>
<evidence type="ECO:0000256" key="7">
    <source>
        <dbReference type="SAM" id="MobiDB-lite"/>
    </source>
</evidence>
<comment type="subcellular location">
    <subcellularLocation>
        <location evidence="6">Endomembrane system</location>
        <topology evidence="6">Single-pass membrane protein</topology>
    </subcellularLocation>
    <subcellularLocation>
        <location evidence="1">Nucleus membrane</location>
    </subcellularLocation>
</comment>
<dbReference type="InterPro" id="IPR008547">
    <property type="entry name" value="DUF829_TMEM53"/>
</dbReference>
<reference evidence="8" key="1">
    <citation type="submission" date="2021-06" db="EMBL/GenBank/DDBJ databases">
        <authorList>
            <person name="Kallberg Y."/>
            <person name="Tangrot J."/>
            <person name="Rosling A."/>
        </authorList>
    </citation>
    <scope>NUCLEOTIDE SEQUENCE</scope>
    <source>
        <strain evidence="8">MA453B</strain>
    </source>
</reference>
<name>A0A9N9HHZ5_9GLOM</name>
<accession>A0A9N9HHZ5</accession>
<evidence type="ECO:0000256" key="3">
    <source>
        <dbReference type="ARBA" id="ARBA00022989"/>
    </source>
</evidence>
<keyword evidence="5" id="KW-0539">Nucleus</keyword>
<keyword evidence="4" id="KW-0472">Membrane</keyword>
<feature type="compositionally biased region" description="Low complexity" evidence="7">
    <location>
        <begin position="76"/>
        <end position="89"/>
    </location>
</feature>
<organism evidence="8 9">
    <name type="scientific">Dentiscutata erythropus</name>
    <dbReference type="NCBI Taxonomy" id="1348616"/>
    <lineage>
        <taxon>Eukaryota</taxon>
        <taxon>Fungi</taxon>
        <taxon>Fungi incertae sedis</taxon>
        <taxon>Mucoromycota</taxon>
        <taxon>Glomeromycotina</taxon>
        <taxon>Glomeromycetes</taxon>
        <taxon>Diversisporales</taxon>
        <taxon>Gigasporaceae</taxon>
        <taxon>Dentiscutata</taxon>
    </lineage>
</organism>
<evidence type="ECO:0000256" key="2">
    <source>
        <dbReference type="ARBA" id="ARBA00022692"/>
    </source>
</evidence>
<gene>
    <name evidence="8" type="ORF">DERYTH_LOCUS12275</name>
</gene>
<keyword evidence="2" id="KW-0812">Transmembrane</keyword>
<evidence type="ECO:0000256" key="1">
    <source>
        <dbReference type="ARBA" id="ARBA00004126"/>
    </source>
</evidence>
<comment type="caution">
    <text evidence="8">The sequence shown here is derived from an EMBL/GenBank/DDBJ whole genome shotgun (WGS) entry which is preliminary data.</text>
</comment>
<proteinExistence type="predicted"/>
<evidence type="ECO:0000313" key="9">
    <source>
        <dbReference type="Proteomes" id="UP000789405"/>
    </source>
</evidence>
<keyword evidence="3" id="KW-1133">Transmembrane helix</keyword>
<evidence type="ECO:0000256" key="6">
    <source>
        <dbReference type="ARBA" id="ARBA00037847"/>
    </source>
</evidence>
<dbReference type="PANTHER" id="PTHR12265:SF30">
    <property type="entry name" value="TRANSMEMBRANE PROTEIN 53"/>
    <property type="match status" value="1"/>
</dbReference>
<sequence length="407" mass="46565">MYQRKILLVATSTTLIKSKHTSHRYYNSTFFQSKFWIHNSLINSGSKFSYSFNYKRNISTIHDFKNISKTFVYQSSNPSSHPSVPPLNSDDSTSQLSSALPDINQNQNNDFNNKPSLVIIIGWWNCKLSNLRKYISLYTDKFHIDTLSHIPPFYHLFFPWIIPNAVTCLAKELIGVWIERGRPDNIGFHVFSDNGTYHYAMLCEAIRYLANVNSDKLFSKKNVPSISRADAELFLDSIKSCVIDSAPSPINEKYVALGIMGGFLDKTTSLKSKIAAVDSSHENNTIQKIEPPPILINFLSIFFTLSVIKRYQTFAHKALDDIPGGTFDGRNVNYLFLYGPGDQIVPEEDIIEFINRLKNRSGAYIGEKSGTLKIVEKRFYPDSMHVQHFLKYPNEYINALKLFYSIK</sequence>
<dbReference type="OrthoDB" id="77878at2759"/>
<protein>
    <submittedName>
        <fullName evidence="8">24014_t:CDS:1</fullName>
    </submittedName>
</protein>
<dbReference type="GO" id="GO:0031965">
    <property type="term" value="C:nuclear membrane"/>
    <property type="evidence" value="ECO:0007669"/>
    <property type="project" value="UniProtKB-SubCell"/>
</dbReference>